<dbReference type="PANTHER" id="PTHR46201:SF6">
    <property type="entry name" value="PHD FINGER PLANT-LIKE PROTEIN"/>
    <property type="match status" value="1"/>
</dbReference>
<protein>
    <submittedName>
        <fullName evidence="1">Uncharacterized protein</fullName>
    </submittedName>
</protein>
<reference evidence="1" key="1">
    <citation type="submission" date="2021-01" db="UniProtKB">
        <authorList>
            <consortium name="EnsemblPlants"/>
        </authorList>
    </citation>
    <scope>IDENTIFICATION</scope>
</reference>
<name>A0A7N0U919_KALFE</name>
<dbReference type="AlphaFoldDB" id="A0A7N0U919"/>
<dbReference type="Gramene" id="Kaladp0058s0502.1.v1.1">
    <property type="protein sequence ID" value="Kaladp0058s0502.1.v1.1"/>
    <property type="gene ID" value="Kaladp0058s0502.v1.1"/>
</dbReference>
<dbReference type="Proteomes" id="UP000594263">
    <property type="component" value="Unplaced"/>
</dbReference>
<keyword evidence="2" id="KW-1185">Reference proteome</keyword>
<accession>A0A7N0U919</accession>
<evidence type="ECO:0000313" key="2">
    <source>
        <dbReference type="Proteomes" id="UP000594263"/>
    </source>
</evidence>
<dbReference type="EnsemblPlants" id="Kaladp0058s0502.1.v1.1">
    <property type="protein sequence ID" value="Kaladp0058s0502.1.v1.1"/>
    <property type="gene ID" value="Kaladp0058s0502.v1.1"/>
</dbReference>
<evidence type="ECO:0000313" key="1">
    <source>
        <dbReference type="EnsemblPlants" id="Kaladp0058s0502.1.v1.1"/>
    </source>
</evidence>
<organism evidence="1 2">
    <name type="scientific">Kalanchoe fedtschenkoi</name>
    <name type="common">Lavender scallops</name>
    <name type="synonym">South American air plant</name>
    <dbReference type="NCBI Taxonomy" id="63787"/>
    <lineage>
        <taxon>Eukaryota</taxon>
        <taxon>Viridiplantae</taxon>
        <taxon>Streptophyta</taxon>
        <taxon>Embryophyta</taxon>
        <taxon>Tracheophyta</taxon>
        <taxon>Spermatophyta</taxon>
        <taxon>Magnoliopsida</taxon>
        <taxon>eudicotyledons</taxon>
        <taxon>Gunneridae</taxon>
        <taxon>Pentapetalae</taxon>
        <taxon>Saxifragales</taxon>
        <taxon>Crassulaceae</taxon>
        <taxon>Kalanchoe</taxon>
    </lineage>
</organism>
<sequence>MVVNHHRPFKRLKRRRVTADLHNFTTFLSDHQTSKPFRTAVKAFISRYARPQSYSPPLFSALITWQIAFGVADGHEVVMEVVEEDVTTSASVYCDHCRVVGWGGHLVCNKRYHFIIKANNIGSGTIEDQYQKPCSSCGNILHLRDEGCQTCGAVVNPEEHEKWANRQFGDSNFLLHGMVHSNGYGHLLTLNGREGGSMSVSGSDMMNFWDRLCGALSVKKVSLMDASQKYGMEYRLLHTISKGRTWYGNWGYEFGIGCYAITKEAYCHAVETLSTTPLSIFFFQRTKTQPQLQAVIQFYQSLSGSKLATFRDLFSLLLRLIRESNTATNAKRNTTTSSSCCWTCEDVDKISYLSSIIIHK</sequence>
<dbReference type="PANTHER" id="PTHR46201">
    <property type="entry name" value="PHD FINGER PROTEIN MALE MEIOCYTE DEATH 1-RELATED"/>
    <property type="match status" value="1"/>
</dbReference>
<dbReference type="OMA" id="YCHAVET"/>
<proteinExistence type="predicted"/>